<dbReference type="SMART" id="SM00530">
    <property type="entry name" value="HTH_XRE"/>
    <property type="match status" value="1"/>
</dbReference>
<keyword evidence="6" id="KW-1185">Reference proteome</keyword>
<dbReference type="InterPro" id="IPR001387">
    <property type="entry name" value="Cro/C1-type_HTH"/>
</dbReference>
<dbReference type="InterPro" id="IPR039418">
    <property type="entry name" value="LexA-like"/>
</dbReference>
<dbReference type="Gene3D" id="1.10.260.40">
    <property type="entry name" value="lambda repressor-like DNA-binding domains"/>
    <property type="match status" value="1"/>
</dbReference>
<proteinExistence type="predicted"/>
<dbReference type="Proteomes" id="UP000193409">
    <property type="component" value="Unassembled WGS sequence"/>
</dbReference>
<evidence type="ECO:0000256" key="1">
    <source>
        <dbReference type="ARBA" id="ARBA00023015"/>
    </source>
</evidence>
<dbReference type="CDD" id="cd06529">
    <property type="entry name" value="S24_LexA-like"/>
    <property type="match status" value="1"/>
</dbReference>
<organism evidence="5 6">
    <name type="scientific">Pseudoruegeria aquimaris</name>
    <dbReference type="NCBI Taxonomy" id="393663"/>
    <lineage>
        <taxon>Bacteria</taxon>
        <taxon>Pseudomonadati</taxon>
        <taxon>Pseudomonadota</taxon>
        <taxon>Alphaproteobacteria</taxon>
        <taxon>Rhodobacterales</taxon>
        <taxon>Roseobacteraceae</taxon>
        <taxon>Pseudoruegeria</taxon>
    </lineage>
</organism>
<dbReference type="InterPro" id="IPR010982">
    <property type="entry name" value="Lambda_DNA-bd_dom_sf"/>
</dbReference>
<protein>
    <submittedName>
        <fullName evidence="5">HTH-type transcriptional regulator PrtR</fullName>
    </submittedName>
</protein>
<dbReference type="OrthoDB" id="528805at2"/>
<dbReference type="SUPFAM" id="SSF47413">
    <property type="entry name" value="lambda repressor-like DNA-binding domains"/>
    <property type="match status" value="1"/>
</dbReference>
<dbReference type="SUPFAM" id="SSF51306">
    <property type="entry name" value="LexA/Signal peptidase"/>
    <property type="match status" value="1"/>
</dbReference>
<name>A0A1Y5STX6_9RHOB</name>
<dbReference type="RefSeq" id="WP_085869030.1">
    <property type="nucleotide sequence ID" value="NZ_FWFQ01000017.1"/>
</dbReference>
<dbReference type="PANTHER" id="PTHR40661">
    <property type="match status" value="1"/>
</dbReference>
<accession>A0A1Y5STX6</accession>
<evidence type="ECO:0000256" key="3">
    <source>
        <dbReference type="ARBA" id="ARBA00023163"/>
    </source>
</evidence>
<evidence type="ECO:0000259" key="4">
    <source>
        <dbReference type="PROSITE" id="PS50943"/>
    </source>
</evidence>
<dbReference type="Gene3D" id="2.10.109.10">
    <property type="entry name" value="Umud Fragment, subunit A"/>
    <property type="match status" value="1"/>
</dbReference>
<dbReference type="InterPro" id="IPR015927">
    <property type="entry name" value="Peptidase_S24_S26A/B/C"/>
</dbReference>
<dbReference type="Pfam" id="PF01381">
    <property type="entry name" value="HTH_3"/>
    <property type="match status" value="1"/>
</dbReference>
<feature type="domain" description="HTH cro/C1-type" evidence="4">
    <location>
        <begin position="26"/>
        <end position="68"/>
    </location>
</feature>
<gene>
    <name evidence="5" type="primary">prtR_1</name>
    <name evidence="5" type="ORF">PSA7680_02482</name>
</gene>
<evidence type="ECO:0000256" key="2">
    <source>
        <dbReference type="ARBA" id="ARBA00023125"/>
    </source>
</evidence>
<keyword evidence="2" id="KW-0238">DNA-binding</keyword>
<dbReference type="EMBL" id="FWFQ01000017">
    <property type="protein sequence ID" value="SLN48244.1"/>
    <property type="molecule type" value="Genomic_DNA"/>
</dbReference>
<dbReference type="GO" id="GO:0003677">
    <property type="term" value="F:DNA binding"/>
    <property type="evidence" value="ECO:0007669"/>
    <property type="project" value="UniProtKB-KW"/>
</dbReference>
<sequence length="237" mass="25090">MSDNDKADPAFAARIKRLCEMVGGASALAQKSGLSRRVIDKYVAGGSDPSRQRLVSLADAAGVSVQWLATGHGSPSGAPQPIAPPGAVTPEFDQDFALIPRYEVNLSAGPGLVPAHEDVEERLAFSRAWLRRQRINPDRAGLVRVRGDSMAPTVPDGALALVNTAEARVDREGIYAFSREGEAYIKRLVPLAPGPGGAPTSIVIISDGGSFAPEFVTGPQLNELRIVGRVRCILVNM</sequence>
<dbReference type="Pfam" id="PF00717">
    <property type="entry name" value="Peptidase_S24"/>
    <property type="match status" value="1"/>
</dbReference>
<evidence type="ECO:0000313" key="5">
    <source>
        <dbReference type="EMBL" id="SLN48244.1"/>
    </source>
</evidence>
<evidence type="ECO:0000313" key="6">
    <source>
        <dbReference type="Proteomes" id="UP000193409"/>
    </source>
</evidence>
<dbReference type="InterPro" id="IPR036286">
    <property type="entry name" value="LexA/Signal_pep-like_sf"/>
</dbReference>
<dbReference type="PANTHER" id="PTHR40661:SF3">
    <property type="entry name" value="FELS-1 PROPHAGE TRANSCRIPTIONAL REGULATOR"/>
    <property type="match status" value="1"/>
</dbReference>
<dbReference type="CDD" id="cd00093">
    <property type="entry name" value="HTH_XRE"/>
    <property type="match status" value="1"/>
</dbReference>
<keyword evidence="3" id="KW-0804">Transcription</keyword>
<dbReference type="AlphaFoldDB" id="A0A1Y5STX6"/>
<keyword evidence="1" id="KW-0805">Transcription regulation</keyword>
<dbReference type="PROSITE" id="PS50943">
    <property type="entry name" value="HTH_CROC1"/>
    <property type="match status" value="1"/>
</dbReference>
<reference evidence="5 6" key="1">
    <citation type="submission" date="2017-03" db="EMBL/GenBank/DDBJ databases">
        <authorList>
            <person name="Afonso C.L."/>
            <person name="Miller P.J."/>
            <person name="Scott M.A."/>
            <person name="Spackman E."/>
            <person name="Goraichik I."/>
            <person name="Dimitrov K.M."/>
            <person name="Suarez D.L."/>
            <person name="Swayne D.E."/>
        </authorList>
    </citation>
    <scope>NUCLEOTIDE SEQUENCE [LARGE SCALE GENOMIC DNA]</scope>
    <source>
        <strain evidence="5 6">CECT 7680</strain>
    </source>
</reference>